<evidence type="ECO:0000313" key="1">
    <source>
        <dbReference type="EMBL" id="PDS22986.1"/>
    </source>
</evidence>
<dbReference type="Gene3D" id="3.40.50.2000">
    <property type="entry name" value="Glycogen Phosphorylase B"/>
    <property type="match status" value="1"/>
</dbReference>
<dbReference type="CDD" id="cd03801">
    <property type="entry name" value="GT4_PimA-like"/>
    <property type="match status" value="1"/>
</dbReference>
<gene>
    <name evidence="1" type="ORF">B0A77_11940</name>
</gene>
<dbReference type="Proteomes" id="UP000220828">
    <property type="component" value="Unassembled WGS sequence"/>
</dbReference>
<protein>
    <submittedName>
        <fullName evidence="1">Glycosyltransferase</fullName>
    </submittedName>
</protein>
<organism evidence="1 2">
    <name type="scientific">Flavobacterium branchiophilum</name>
    <dbReference type="NCBI Taxonomy" id="55197"/>
    <lineage>
        <taxon>Bacteria</taxon>
        <taxon>Pseudomonadati</taxon>
        <taxon>Bacteroidota</taxon>
        <taxon>Flavobacteriia</taxon>
        <taxon>Flavobacteriales</taxon>
        <taxon>Flavobacteriaceae</taxon>
        <taxon>Flavobacterium</taxon>
    </lineage>
</organism>
<dbReference type="SUPFAM" id="SSF53756">
    <property type="entry name" value="UDP-Glycosyltransferase/glycogen phosphorylase"/>
    <property type="match status" value="1"/>
</dbReference>
<dbReference type="GO" id="GO:0016740">
    <property type="term" value="F:transferase activity"/>
    <property type="evidence" value="ECO:0007669"/>
    <property type="project" value="UniProtKB-KW"/>
</dbReference>
<evidence type="ECO:0000313" key="2">
    <source>
        <dbReference type="Proteomes" id="UP000220828"/>
    </source>
</evidence>
<dbReference type="AlphaFoldDB" id="A0A2H3KKA0"/>
<accession>A0A2H3KKA0</accession>
<dbReference type="Pfam" id="PF13692">
    <property type="entry name" value="Glyco_trans_1_4"/>
    <property type="match status" value="1"/>
</dbReference>
<dbReference type="OrthoDB" id="9807209at2"/>
<proteinExistence type="predicted"/>
<reference evidence="1 2" key="1">
    <citation type="submission" date="2017-09" db="EMBL/GenBank/DDBJ databases">
        <title>Whole genomes of Flavobacteriaceae.</title>
        <authorList>
            <person name="Stine C."/>
            <person name="Li C."/>
            <person name="Tadesse D."/>
        </authorList>
    </citation>
    <scope>NUCLEOTIDE SEQUENCE [LARGE SCALE GENOMIC DNA]</scope>
    <source>
        <strain evidence="1 2">ATCC 35036</strain>
    </source>
</reference>
<dbReference type="RefSeq" id="WP_097554594.1">
    <property type="nucleotide sequence ID" value="NZ_PCMW01000072.1"/>
</dbReference>
<name>A0A2H3KKA0_9FLAO</name>
<sequence>MVQNTLLIIGSVWIEPQSTAAGSRMLQLIAAFQSQSWQIIFASTAADSAFAIDLDTIGIQKKAILLNDASFDHFIKAMQPQIVLFDRFMTEEQFGWRVAANCPEALRVLDSEDLHFLRKTREEKYKNQQEVAVADYMKSTIAFREIAAIYRCDVTLIISEFEMQLLKNVFKIPDEILFYLPFLIDEISVNQQNKWLKFEERAHFISIGNFRHEPNWHTVLRLKQHIWPEIRKKIPTAQLHIYGAYPTPKAQQLHQEKDGFLIKGRAECAHEVIQKSRVLLAPIPFGAGLKGKLIEAMQNGTPSVTTPIGAEAMHAHLPWNGAICEQDSDFVLQAIDLYQNSKKWYAAQQNGLIIINKLYQKKQFEALFMNQMQVLLANIKNHRTFNFIGNMLQHHSLQSTKYLSKWIEEKQKNQP</sequence>
<dbReference type="EMBL" id="PCMW01000072">
    <property type="protein sequence ID" value="PDS22986.1"/>
    <property type="molecule type" value="Genomic_DNA"/>
</dbReference>
<comment type="caution">
    <text evidence="1">The sequence shown here is derived from an EMBL/GenBank/DDBJ whole genome shotgun (WGS) entry which is preliminary data.</text>
</comment>
<keyword evidence="1" id="KW-0808">Transferase</keyword>